<evidence type="ECO:0000256" key="2">
    <source>
        <dbReference type="ARBA" id="ARBA00022692"/>
    </source>
</evidence>
<accession>A0A9Q3EYC6</accession>
<dbReference type="Pfam" id="PF10261">
    <property type="entry name" value="FIT"/>
    <property type="match status" value="1"/>
</dbReference>
<evidence type="ECO:0000256" key="6">
    <source>
        <dbReference type="ARBA" id="ARBA00023098"/>
    </source>
</evidence>
<dbReference type="InterPro" id="IPR019388">
    <property type="entry name" value="FIT"/>
</dbReference>
<evidence type="ECO:0000256" key="4">
    <source>
        <dbReference type="ARBA" id="ARBA00022824"/>
    </source>
</evidence>
<feature type="transmembrane region" description="Helical" evidence="9">
    <location>
        <begin position="249"/>
        <end position="268"/>
    </location>
</feature>
<evidence type="ECO:0000256" key="1">
    <source>
        <dbReference type="ARBA" id="ARBA00004477"/>
    </source>
</evidence>
<keyword evidence="2 9" id="KW-0812">Transmembrane</keyword>
<feature type="transmembrane region" description="Helical" evidence="9">
    <location>
        <begin position="160"/>
        <end position="179"/>
    </location>
</feature>
<evidence type="ECO:0000256" key="3">
    <source>
        <dbReference type="ARBA" id="ARBA00022801"/>
    </source>
</evidence>
<evidence type="ECO:0000313" key="10">
    <source>
        <dbReference type="EMBL" id="MBW0526262.1"/>
    </source>
</evidence>
<dbReference type="EMBL" id="AVOT02032500">
    <property type="protein sequence ID" value="MBW0526262.1"/>
    <property type="molecule type" value="Genomic_DNA"/>
</dbReference>
<comment type="subcellular location">
    <subcellularLocation>
        <location evidence="1">Endoplasmic reticulum membrane</location>
        <topology evidence="1">Multi-pass membrane protein</topology>
    </subcellularLocation>
</comment>
<name>A0A9Q3EYC6_9BASI</name>
<evidence type="ECO:0000256" key="9">
    <source>
        <dbReference type="SAM" id="Phobius"/>
    </source>
</evidence>
<keyword evidence="3" id="KW-0378">Hydrolase</keyword>
<dbReference type="GO" id="GO:0034389">
    <property type="term" value="P:lipid droplet organization"/>
    <property type="evidence" value="ECO:0007669"/>
    <property type="project" value="TreeGrafter"/>
</dbReference>
<keyword evidence="5 9" id="KW-1133">Transmembrane helix</keyword>
<dbReference type="Proteomes" id="UP000765509">
    <property type="component" value="Unassembled WGS sequence"/>
</dbReference>
<comment type="caution">
    <text evidence="10">The sequence shown here is derived from an EMBL/GenBank/DDBJ whole genome shotgun (WGS) entry which is preliminary data.</text>
</comment>
<keyword evidence="11" id="KW-1185">Reference proteome</keyword>
<feature type="transmembrane region" description="Helical" evidence="9">
    <location>
        <begin position="39"/>
        <end position="62"/>
    </location>
</feature>
<proteinExistence type="predicted"/>
<feature type="region of interest" description="Disordered" evidence="8">
    <location>
        <begin position="1"/>
        <end position="26"/>
    </location>
</feature>
<feature type="transmembrane region" description="Helical" evidence="9">
    <location>
        <begin position="289"/>
        <end position="313"/>
    </location>
</feature>
<dbReference type="GO" id="GO:0008654">
    <property type="term" value="P:phospholipid biosynthetic process"/>
    <property type="evidence" value="ECO:0007669"/>
    <property type="project" value="TreeGrafter"/>
</dbReference>
<dbReference type="GO" id="GO:0019915">
    <property type="term" value="P:lipid storage"/>
    <property type="evidence" value="ECO:0007669"/>
    <property type="project" value="InterPro"/>
</dbReference>
<evidence type="ECO:0000256" key="7">
    <source>
        <dbReference type="ARBA" id="ARBA00023136"/>
    </source>
</evidence>
<keyword evidence="7 9" id="KW-0472">Membrane</keyword>
<keyword evidence="4" id="KW-0256">Endoplasmic reticulum</keyword>
<reference evidence="10" key="1">
    <citation type="submission" date="2021-03" db="EMBL/GenBank/DDBJ databases">
        <title>Draft genome sequence of rust myrtle Austropuccinia psidii MF-1, a brazilian biotype.</title>
        <authorList>
            <person name="Quecine M.C."/>
            <person name="Pachon D.M.R."/>
            <person name="Bonatelli M.L."/>
            <person name="Correr F.H."/>
            <person name="Franceschini L.M."/>
            <person name="Leite T.F."/>
            <person name="Margarido G.R.A."/>
            <person name="Almeida C.A."/>
            <person name="Ferrarezi J.A."/>
            <person name="Labate C.A."/>
        </authorList>
    </citation>
    <scope>NUCLEOTIDE SEQUENCE</scope>
    <source>
        <strain evidence="10">MF-1</strain>
    </source>
</reference>
<dbReference type="PANTHER" id="PTHR23129">
    <property type="entry name" value="ACYL-COENZYME A DIPHOSPHATASE FITM2"/>
    <property type="match status" value="1"/>
</dbReference>
<dbReference type="PANTHER" id="PTHR23129:SF0">
    <property type="entry name" value="ACYL-COENZYME A DIPHOSPHATASE FITM2"/>
    <property type="match status" value="1"/>
</dbReference>
<dbReference type="OrthoDB" id="5579088at2759"/>
<keyword evidence="6" id="KW-0443">Lipid metabolism</keyword>
<protein>
    <submittedName>
        <fullName evidence="10">Uncharacterized protein</fullName>
    </submittedName>
</protein>
<evidence type="ECO:0000256" key="8">
    <source>
        <dbReference type="SAM" id="MobiDB-lite"/>
    </source>
</evidence>
<dbReference type="AlphaFoldDB" id="A0A9Q3EYC6"/>
<feature type="transmembrane region" description="Helical" evidence="9">
    <location>
        <begin position="122"/>
        <end position="139"/>
    </location>
</feature>
<dbReference type="GO" id="GO:0005789">
    <property type="term" value="C:endoplasmic reticulum membrane"/>
    <property type="evidence" value="ECO:0007669"/>
    <property type="project" value="UniProtKB-SubCell"/>
</dbReference>
<sequence length="341" mass="38849">MGSSTLHLRRKPQSEPSVEDLNKPSEADMSLSKSGLSSYLHSTFLPWIVACLLLLTITIGTYKSFSTFSSDNLNYPIHQLTRIPASSLKSPQATFNSQSATTNLPYFAKKTNFFNQKFVKLAWAWTGFMIGFHLLGFSNHHHTHDHQTQHNSQSKHISKIIGSFIISTVLWILLTQWFFGSSLIERLLMITGAKCVPSLNQPISIEPLTDKSTHFESSYCQRRWGRRLPGLDQLTVSTHRPYWTGGIDISGHTFILSFSMLLILSSLQPSLRYIFQNHNNQTISRSYKISIYANLALLALWWWMILMTSLYFHGPVEKLSGLVFGTGSWWLTELIITKMLN</sequence>
<evidence type="ECO:0000256" key="5">
    <source>
        <dbReference type="ARBA" id="ARBA00022989"/>
    </source>
</evidence>
<organism evidence="10 11">
    <name type="scientific">Austropuccinia psidii MF-1</name>
    <dbReference type="NCBI Taxonomy" id="1389203"/>
    <lineage>
        <taxon>Eukaryota</taxon>
        <taxon>Fungi</taxon>
        <taxon>Dikarya</taxon>
        <taxon>Basidiomycota</taxon>
        <taxon>Pucciniomycotina</taxon>
        <taxon>Pucciniomycetes</taxon>
        <taxon>Pucciniales</taxon>
        <taxon>Sphaerophragmiaceae</taxon>
        <taxon>Austropuccinia</taxon>
    </lineage>
</organism>
<dbReference type="GO" id="GO:0010945">
    <property type="term" value="F:coenzyme A diphosphatase activity"/>
    <property type="evidence" value="ECO:0007669"/>
    <property type="project" value="InterPro"/>
</dbReference>
<gene>
    <name evidence="10" type="ORF">O181_065977</name>
</gene>
<evidence type="ECO:0000313" key="11">
    <source>
        <dbReference type="Proteomes" id="UP000765509"/>
    </source>
</evidence>